<gene>
    <name evidence="2" type="ORF">F2Q68_00025234</name>
</gene>
<dbReference type="Proteomes" id="UP000712281">
    <property type="component" value="Unassembled WGS sequence"/>
</dbReference>
<accession>A0A8S9IAT6</accession>
<evidence type="ECO:0000256" key="1">
    <source>
        <dbReference type="SAM" id="MobiDB-lite"/>
    </source>
</evidence>
<feature type="compositionally biased region" description="Basic and acidic residues" evidence="1">
    <location>
        <begin position="113"/>
        <end position="141"/>
    </location>
</feature>
<feature type="compositionally biased region" description="Polar residues" evidence="1">
    <location>
        <begin position="355"/>
        <end position="366"/>
    </location>
</feature>
<reference evidence="2" key="1">
    <citation type="submission" date="2019-12" db="EMBL/GenBank/DDBJ databases">
        <title>Genome sequencing and annotation of Brassica cretica.</title>
        <authorList>
            <person name="Studholme D.J."/>
            <person name="Sarris P.F."/>
        </authorList>
    </citation>
    <scope>NUCLEOTIDE SEQUENCE</scope>
    <source>
        <strain evidence="2">PFS-001/15</strain>
        <tissue evidence="2">Leaf</tissue>
    </source>
</reference>
<protein>
    <submittedName>
        <fullName evidence="2">Uncharacterized protein</fullName>
    </submittedName>
</protein>
<name>A0A8S9IAT6_BRACR</name>
<dbReference type="PANTHER" id="PTHR33240:SF8">
    <property type="entry name" value="OS03G0439900 PROTEIN"/>
    <property type="match status" value="1"/>
</dbReference>
<dbReference type="EMBL" id="QGKW02001911">
    <property type="protein sequence ID" value="KAF2566728.1"/>
    <property type="molecule type" value="Genomic_DNA"/>
</dbReference>
<evidence type="ECO:0000313" key="3">
    <source>
        <dbReference type="Proteomes" id="UP000712281"/>
    </source>
</evidence>
<feature type="region of interest" description="Disordered" evidence="1">
    <location>
        <begin position="245"/>
        <end position="264"/>
    </location>
</feature>
<dbReference type="AlphaFoldDB" id="A0A8S9IAT6"/>
<comment type="caution">
    <text evidence="2">The sequence shown here is derived from an EMBL/GenBank/DDBJ whole genome shotgun (WGS) entry which is preliminary data.</text>
</comment>
<organism evidence="2 3">
    <name type="scientific">Brassica cretica</name>
    <name type="common">Mustard</name>
    <dbReference type="NCBI Taxonomy" id="69181"/>
    <lineage>
        <taxon>Eukaryota</taxon>
        <taxon>Viridiplantae</taxon>
        <taxon>Streptophyta</taxon>
        <taxon>Embryophyta</taxon>
        <taxon>Tracheophyta</taxon>
        <taxon>Spermatophyta</taxon>
        <taxon>Magnoliopsida</taxon>
        <taxon>eudicotyledons</taxon>
        <taxon>Gunneridae</taxon>
        <taxon>Pentapetalae</taxon>
        <taxon>rosids</taxon>
        <taxon>malvids</taxon>
        <taxon>Brassicales</taxon>
        <taxon>Brassicaceae</taxon>
        <taxon>Brassiceae</taxon>
        <taxon>Brassica</taxon>
    </lineage>
</organism>
<sequence length="498" mass="56296">MERTAEISSADTLSIGKKNQELEEAIETLRLEILIAVNRARVTARWELMREWLQKKNNQWDQAKALEQYQTVALSVPGTELGVPFSGDLERSLIGDPRVKWEEDVASYAKAQQKQDVKTIRPDRTKRDEKPSQRPARDSRNRNQGRYQNRPIEKAEGMAVSTWPDISHLSVSRPELINVLRQTGQQVKWPHKMKAPDSFRNPGFWWDFHRDHNHKMEDCVALKIEVNELLRKGYLREFLSEKAKSHLSKEATGKPTEAAPVSPPRQDRVIHVISGGSEISGISHAAAKKSTWNAKHGLEAAKPKLLLLGTDKITNCLVKRILVDNGSSGNIIFQAAYKGLGLEEDHSEGKDQGLTEITKQTSGSSHRGTEVEEMDEESSDKSSRRIVTQRPNACSARLLRSNRVRAKAQSLHSDQIPIPLGRYVATELEPELGRYVATELEPELGRYVATELKPKFGRYVATELYRNVDTTSLYAFSSTLRCYLPNTVANPSHVPRHF</sequence>
<proteinExistence type="predicted"/>
<evidence type="ECO:0000313" key="2">
    <source>
        <dbReference type="EMBL" id="KAF2566728.1"/>
    </source>
</evidence>
<feature type="region of interest" description="Disordered" evidence="1">
    <location>
        <begin position="110"/>
        <end position="155"/>
    </location>
</feature>
<dbReference type="PANTHER" id="PTHR33240">
    <property type="entry name" value="OS08G0508500 PROTEIN"/>
    <property type="match status" value="1"/>
</dbReference>
<feature type="compositionally biased region" description="Basic and acidic residues" evidence="1">
    <location>
        <begin position="344"/>
        <end position="353"/>
    </location>
</feature>
<feature type="region of interest" description="Disordered" evidence="1">
    <location>
        <begin position="344"/>
        <end position="388"/>
    </location>
</feature>